<evidence type="ECO:0008006" key="11">
    <source>
        <dbReference type="Google" id="ProtNLM"/>
    </source>
</evidence>
<organism evidence="9 10">
    <name type="scientific">Pinctada imbricata</name>
    <name type="common">Atlantic pearl-oyster</name>
    <name type="synonym">Pinctada martensii</name>
    <dbReference type="NCBI Taxonomy" id="66713"/>
    <lineage>
        <taxon>Eukaryota</taxon>
        <taxon>Metazoa</taxon>
        <taxon>Spiralia</taxon>
        <taxon>Lophotrochozoa</taxon>
        <taxon>Mollusca</taxon>
        <taxon>Bivalvia</taxon>
        <taxon>Autobranchia</taxon>
        <taxon>Pteriomorphia</taxon>
        <taxon>Pterioida</taxon>
        <taxon>Pterioidea</taxon>
        <taxon>Pteriidae</taxon>
        <taxon>Pinctada</taxon>
    </lineage>
</organism>
<dbReference type="GO" id="GO:0005576">
    <property type="term" value="C:extracellular region"/>
    <property type="evidence" value="ECO:0007669"/>
    <property type="project" value="UniProtKB-SubCell"/>
</dbReference>
<protein>
    <recommendedName>
        <fullName evidence="11">COL6A</fullName>
    </recommendedName>
</protein>
<keyword evidence="10" id="KW-1185">Reference proteome</keyword>
<dbReference type="PANTHER" id="PTHR24020">
    <property type="entry name" value="COLLAGEN ALPHA"/>
    <property type="match status" value="1"/>
</dbReference>
<dbReference type="SMART" id="SM00254">
    <property type="entry name" value="ShKT"/>
    <property type="match status" value="2"/>
</dbReference>
<evidence type="ECO:0000256" key="2">
    <source>
        <dbReference type="ARBA" id="ARBA00022525"/>
    </source>
</evidence>
<keyword evidence="3" id="KW-0732">Signal</keyword>
<feature type="domain" description="VWFA" evidence="7">
    <location>
        <begin position="56"/>
        <end position="233"/>
    </location>
</feature>
<dbReference type="InterPro" id="IPR003582">
    <property type="entry name" value="ShKT_dom"/>
</dbReference>
<dbReference type="Proteomes" id="UP001186944">
    <property type="component" value="Unassembled WGS sequence"/>
</dbReference>
<dbReference type="EMBL" id="VSWD01000012">
    <property type="protein sequence ID" value="KAK3086689.1"/>
    <property type="molecule type" value="Genomic_DNA"/>
</dbReference>
<evidence type="ECO:0000256" key="4">
    <source>
        <dbReference type="ARBA" id="ARBA00022737"/>
    </source>
</evidence>
<keyword evidence="2" id="KW-0964">Secreted</keyword>
<gene>
    <name evidence="9" type="ORF">FSP39_022007</name>
</gene>
<dbReference type="Pfam" id="PF00092">
    <property type="entry name" value="VWA"/>
    <property type="match status" value="1"/>
</dbReference>
<comment type="subcellular location">
    <subcellularLocation>
        <location evidence="1">Secreted</location>
    </subcellularLocation>
</comment>
<name>A0AA88Y093_PINIB</name>
<dbReference type="InterPro" id="IPR050525">
    <property type="entry name" value="ECM_Assembly_Org"/>
</dbReference>
<dbReference type="PANTHER" id="PTHR24020:SF84">
    <property type="entry name" value="VWFA DOMAIN-CONTAINING PROTEIN"/>
    <property type="match status" value="1"/>
</dbReference>
<dbReference type="AlphaFoldDB" id="A0AA88Y093"/>
<dbReference type="FunFam" id="3.40.50.410:FF:000004">
    <property type="entry name" value="collagen alpha-6(VI) chain"/>
    <property type="match status" value="1"/>
</dbReference>
<dbReference type="Pfam" id="PF01549">
    <property type="entry name" value="ShK"/>
    <property type="match status" value="2"/>
</dbReference>
<evidence type="ECO:0000313" key="9">
    <source>
        <dbReference type="EMBL" id="KAK3086689.1"/>
    </source>
</evidence>
<keyword evidence="5" id="KW-0325">Glycoprotein</keyword>
<dbReference type="PROSITE" id="PS50234">
    <property type="entry name" value="VWFA"/>
    <property type="match status" value="1"/>
</dbReference>
<dbReference type="InterPro" id="IPR002035">
    <property type="entry name" value="VWF_A"/>
</dbReference>
<reference evidence="9" key="1">
    <citation type="submission" date="2019-08" db="EMBL/GenBank/DDBJ databases">
        <title>The improved chromosome-level genome for the pearl oyster Pinctada fucata martensii using PacBio sequencing and Hi-C.</title>
        <authorList>
            <person name="Zheng Z."/>
        </authorList>
    </citation>
    <scope>NUCLEOTIDE SEQUENCE</scope>
    <source>
        <strain evidence="9">ZZ-2019</strain>
        <tissue evidence="9">Adductor muscle</tissue>
    </source>
</reference>
<dbReference type="SUPFAM" id="SSF53300">
    <property type="entry name" value="vWA-like"/>
    <property type="match status" value="2"/>
</dbReference>
<evidence type="ECO:0000259" key="7">
    <source>
        <dbReference type="PROSITE" id="PS50234"/>
    </source>
</evidence>
<sequence>MYGVGVGSGVDMNELSGIASVPKGRYVLHAESYGSLSSLSGVLSAKLCNGCLTKADIAFVVDSSSSIDSGTFHKLENVLKTAVTKMDIGPDKVHVGLMQYSSYPSIQFPLTQYTTRADALKAVEKMSQMSGSSNTADAIKFASNQIFSQNSGARPNVPRIEVVLTDGNSINNAATTTQADKARQNNIGMISVGIGNRVNNAELNSIADDNSKVVLAGSISDPDAIVDQILQKACQGSSGSSQCVDKVKNCRSYSKSVCTNYAAWAGENCKAFCGICQTTTAPCKDKISQCASYGHSACTQYKEWANDNCKQFCGFCSK</sequence>
<dbReference type="PROSITE" id="PS51670">
    <property type="entry name" value="SHKT"/>
    <property type="match status" value="1"/>
</dbReference>
<dbReference type="CDD" id="cd01450">
    <property type="entry name" value="vWFA_subfamily_ECM"/>
    <property type="match status" value="1"/>
</dbReference>
<keyword evidence="4" id="KW-0677">Repeat</keyword>
<evidence type="ECO:0000256" key="5">
    <source>
        <dbReference type="ARBA" id="ARBA00023180"/>
    </source>
</evidence>
<dbReference type="Gene3D" id="3.40.50.410">
    <property type="entry name" value="von Willebrand factor, type A domain"/>
    <property type="match status" value="2"/>
</dbReference>
<dbReference type="InterPro" id="IPR036465">
    <property type="entry name" value="vWFA_dom_sf"/>
</dbReference>
<accession>A0AA88Y093</accession>
<dbReference type="SMART" id="SM00327">
    <property type="entry name" value="VWA"/>
    <property type="match status" value="1"/>
</dbReference>
<evidence type="ECO:0000259" key="8">
    <source>
        <dbReference type="PROSITE" id="PS51670"/>
    </source>
</evidence>
<feature type="domain" description="ShKT" evidence="8">
    <location>
        <begin position="283"/>
        <end position="316"/>
    </location>
</feature>
<comment type="caution">
    <text evidence="9">The sequence shown here is derived from an EMBL/GenBank/DDBJ whole genome shotgun (WGS) entry which is preliminary data.</text>
</comment>
<proteinExistence type="predicted"/>
<evidence type="ECO:0000313" key="10">
    <source>
        <dbReference type="Proteomes" id="UP001186944"/>
    </source>
</evidence>
<evidence type="ECO:0000256" key="1">
    <source>
        <dbReference type="ARBA" id="ARBA00004613"/>
    </source>
</evidence>
<dbReference type="PRINTS" id="PR00453">
    <property type="entry name" value="VWFADOMAIN"/>
</dbReference>
<comment type="caution">
    <text evidence="6">Lacks conserved residue(s) required for the propagation of feature annotation.</text>
</comment>
<evidence type="ECO:0000256" key="3">
    <source>
        <dbReference type="ARBA" id="ARBA00022729"/>
    </source>
</evidence>
<evidence type="ECO:0000256" key="6">
    <source>
        <dbReference type="PROSITE-ProRule" id="PRU01005"/>
    </source>
</evidence>